<dbReference type="InterPro" id="IPR052192">
    <property type="entry name" value="Insect_Ionotropic_Sensory_Rcpt"/>
</dbReference>
<dbReference type="GO" id="GO:0015276">
    <property type="term" value="F:ligand-gated monoatomic ion channel activity"/>
    <property type="evidence" value="ECO:0007669"/>
    <property type="project" value="InterPro"/>
</dbReference>
<dbReference type="GO" id="GO:0050906">
    <property type="term" value="P:detection of stimulus involved in sensory perception"/>
    <property type="evidence" value="ECO:0007669"/>
    <property type="project" value="UniProtKB-ARBA"/>
</dbReference>
<evidence type="ECO:0000256" key="9">
    <source>
        <dbReference type="SAM" id="Phobius"/>
    </source>
</evidence>
<dbReference type="GO" id="GO:0005886">
    <property type="term" value="C:plasma membrane"/>
    <property type="evidence" value="ECO:0007669"/>
    <property type="project" value="UniProtKB-SubCell"/>
</dbReference>
<evidence type="ECO:0000256" key="2">
    <source>
        <dbReference type="ARBA" id="ARBA00008685"/>
    </source>
</evidence>
<feature type="transmembrane region" description="Helical" evidence="9">
    <location>
        <begin position="369"/>
        <end position="387"/>
    </location>
</feature>
<feature type="transmembrane region" description="Helical" evidence="9">
    <location>
        <begin position="586"/>
        <end position="609"/>
    </location>
</feature>
<evidence type="ECO:0000256" key="4">
    <source>
        <dbReference type="ARBA" id="ARBA00022692"/>
    </source>
</evidence>
<evidence type="ECO:0000256" key="5">
    <source>
        <dbReference type="ARBA" id="ARBA00022989"/>
    </source>
</evidence>
<protein>
    <submittedName>
        <fullName evidence="12">Uncharacterized protein</fullName>
    </submittedName>
</protein>
<gene>
    <name evidence="12" type="ORF">g.42117</name>
</gene>
<dbReference type="Pfam" id="PF00060">
    <property type="entry name" value="Lig_chan"/>
    <property type="match status" value="1"/>
</dbReference>
<accession>A0A1B6DEJ5</accession>
<evidence type="ECO:0000256" key="6">
    <source>
        <dbReference type="ARBA" id="ARBA00023136"/>
    </source>
</evidence>
<evidence type="ECO:0000259" key="11">
    <source>
        <dbReference type="Pfam" id="PF24061"/>
    </source>
</evidence>
<feature type="transmembrane region" description="Helical" evidence="9">
    <location>
        <begin position="393"/>
        <end position="413"/>
    </location>
</feature>
<keyword evidence="8" id="KW-0325">Glycoprotein</keyword>
<keyword evidence="5 9" id="KW-1133">Transmembrane helix</keyword>
<proteinExistence type="inferred from homology"/>
<dbReference type="Gene3D" id="1.10.287.70">
    <property type="match status" value="1"/>
</dbReference>
<feature type="transmembrane region" description="Helical" evidence="9">
    <location>
        <begin position="336"/>
        <end position="357"/>
    </location>
</feature>
<comment type="similarity">
    <text evidence="2">Belongs to the glutamate-gated ion channel (TC 1.A.10.1) family.</text>
</comment>
<evidence type="ECO:0000256" key="7">
    <source>
        <dbReference type="ARBA" id="ARBA00023170"/>
    </source>
</evidence>
<dbReference type="EMBL" id="GEDC01013175">
    <property type="protein sequence ID" value="JAS24123.1"/>
    <property type="molecule type" value="Transcribed_RNA"/>
</dbReference>
<dbReference type="AlphaFoldDB" id="A0A1B6DEJ5"/>
<keyword evidence="3" id="KW-1003">Cell membrane</keyword>
<sequence>MEVNIRNIFGLMIYTVYIRYAATVIILPEQNSYVSVLECVLDITDKYSGRRTFIFLSEEIENNQFAETLILNLSGVKEIVSPQNLTNQEGFFIFIARKNRYYSKILESITSVDNSRFLLIWLQPESNLLQVRSVFEEFWKFEFLDVIALVEMKYGGLSIYTYFPFTNTRCSDSGPPVLIDTWSHRNSMFTRQKKLYDRYEKIYNLYGCPIQCSGSNRPPDSIIEQLTNTTYNYSGSAGLLFKFITLHMNFTPIINRVSDTTLNNEGNFVNESSVIANDVASRRVDIGFGMFSRLLDLHSKISFVKETNMDCFTWAVPTGAADGPSMWSTYVGEFSWVIWLLICIYIIIAYFVLRFISNYAKNENAQFKNLVNLGFFVYNSFIGAPINELPRTTSFRSFVAAWLYYSLVLSAAYQASLGSFATVPASIANIEDTTQLSRTKFSITGSPQMFYILNSSSDTSYAIRTLLKRFEVLPPGYILPNIERIVVQRDVAVFAAKGLLSFFNNKLRSNNLSVTYLQSQCVIKSPASPLIVRRVSPLLEPLSVIVGRLFEAGMLIRWESISKPVEMNANGLITPKLYLKQMQGAFTFLITGLIVSFIVFIAELIYYHIFYPPPDLLTQLKAQGYKTPFIS</sequence>
<dbReference type="PANTHER" id="PTHR42643">
    <property type="entry name" value="IONOTROPIC RECEPTOR 20A-RELATED"/>
    <property type="match status" value="1"/>
</dbReference>
<evidence type="ECO:0000256" key="3">
    <source>
        <dbReference type="ARBA" id="ARBA00022475"/>
    </source>
</evidence>
<feature type="domain" description="Putative ionotropic receptor ligand binding" evidence="11">
    <location>
        <begin position="109"/>
        <end position="196"/>
    </location>
</feature>
<dbReference type="PANTHER" id="PTHR42643:SF39">
    <property type="entry name" value="IONOTROPIC RECEPTOR 56A-RELATED"/>
    <property type="match status" value="1"/>
</dbReference>
<evidence type="ECO:0000256" key="8">
    <source>
        <dbReference type="ARBA" id="ARBA00023180"/>
    </source>
</evidence>
<keyword evidence="6 9" id="KW-0472">Membrane</keyword>
<evidence type="ECO:0000256" key="1">
    <source>
        <dbReference type="ARBA" id="ARBA00004651"/>
    </source>
</evidence>
<comment type="subcellular location">
    <subcellularLocation>
        <location evidence="1">Cell membrane</location>
        <topology evidence="1">Multi-pass membrane protein</topology>
    </subcellularLocation>
</comment>
<evidence type="ECO:0000313" key="12">
    <source>
        <dbReference type="EMBL" id="JAS24123.1"/>
    </source>
</evidence>
<keyword evidence="4 9" id="KW-0812">Transmembrane</keyword>
<evidence type="ECO:0000259" key="10">
    <source>
        <dbReference type="Pfam" id="PF00060"/>
    </source>
</evidence>
<dbReference type="Pfam" id="PF24061">
    <property type="entry name" value="LBD_receptor"/>
    <property type="match status" value="1"/>
</dbReference>
<keyword evidence="7" id="KW-0675">Receptor</keyword>
<feature type="domain" description="Ionotropic glutamate receptor C-terminal" evidence="10">
    <location>
        <begin position="336"/>
        <end position="593"/>
    </location>
</feature>
<name>A0A1B6DEJ5_9HEMI</name>
<dbReference type="InterPro" id="IPR056198">
    <property type="entry name" value="LBD_receptor"/>
</dbReference>
<reference evidence="12" key="1">
    <citation type="submission" date="2015-12" db="EMBL/GenBank/DDBJ databases">
        <title>De novo transcriptome assembly of four potential Pierce s Disease insect vectors from Arizona vineyards.</title>
        <authorList>
            <person name="Tassone E.E."/>
        </authorList>
    </citation>
    <scope>NUCLEOTIDE SEQUENCE</scope>
</reference>
<organism evidence="12">
    <name type="scientific">Clastoptera arizonana</name>
    <name type="common">Arizona spittle bug</name>
    <dbReference type="NCBI Taxonomy" id="38151"/>
    <lineage>
        <taxon>Eukaryota</taxon>
        <taxon>Metazoa</taxon>
        <taxon>Ecdysozoa</taxon>
        <taxon>Arthropoda</taxon>
        <taxon>Hexapoda</taxon>
        <taxon>Insecta</taxon>
        <taxon>Pterygota</taxon>
        <taxon>Neoptera</taxon>
        <taxon>Paraneoptera</taxon>
        <taxon>Hemiptera</taxon>
        <taxon>Auchenorrhyncha</taxon>
        <taxon>Cercopoidea</taxon>
        <taxon>Clastopteridae</taxon>
        <taxon>Clastoptera</taxon>
    </lineage>
</organism>
<dbReference type="InterPro" id="IPR001320">
    <property type="entry name" value="Iontro_rcpt_C"/>
</dbReference>